<proteinExistence type="inferred from homology"/>
<dbReference type="AlphaFoldDB" id="A0A0N1H0Q7"/>
<dbReference type="Pfam" id="PF00394">
    <property type="entry name" value="Cu-oxidase"/>
    <property type="match status" value="1"/>
</dbReference>
<name>A0A0N1H0Q7_9EURO</name>
<evidence type="ECO:0000259" key="6">
    <source>
        <dbReference type="Pfam" id="PF07731"/>
    </source>
</evidence>
<evidence type="ECO:0000256" key="4">
    <source>
        <dbReference type="ARBA" id="ARBA00023008"/>
    </source>
</evidence>
<evidence type="ECO:0000259" key="5">
    <source>
        <dbReference type="Pfam" id="PF00394"/>
    </source>
</evidence>
<dbReference type="Pfam" id="PF07732">
    <property type="entry name" value="Cu-oxidase_3"/>
    <property type="match status" value="1"/>
</dbReference>
<dbReference type="VEuPathDB" id="FungiDB:AB675_10287"/>
<gene>
    <name evidence="8" type="ORF">AB675_10287</name>
</gene>
<feature type="domain" description="Plastocyanin-like" evidence="6">
    <location>
        <begin position="498"/>
        <end position="617"/>
    </location>
</feature>
<dbReference type="InterPro" id="IPR008972">
    <property type="entry name" value="Cupredoxin"/>
</dbReference>
<dbReference type="PANTHER" id="PTHR11709">
    <property type="entry name" value="MULTI-COPPER OXIDASE"/>
    <property type="match status" value="1"/>
</dbReference>
<keyword evidence="2" id="KW-0479">Metal-binding</keyword>
<dbReference type="InterPro" id="IPR045087">
    <property type="entry name" value="Cu-oxidase_fam"/>
</dbReference>
<evidence type="ECO:0000256" key="3">
    <source>
        <dbReference type="ARBA" id="ARBA00023002"/>
    </source>
</evidence>
<comment type="similarity">
    <text evidence="1">Belongs to the multicopper oxidase family.</text>
</comment>
<comment type="caution">
    <text evidence="8">The sequence shown here is derived from an EMBL/GenBank/DDBJ whole genome shotgun (WGS) entry which is preliminary data.</text>
</comment>
<protein>
    <submittedName>
        <fullName evidence="8">Laccase-2</fullName>
    </submittedName>
</protein>
<accession>A0A0N1H0Q7</accession>
<dbReference type="PROSITE" id="PS00079">
    <property type="entry name" value="MULTICOPPER_OXIDASE1"/>
    <property type="match status" value="1"/>
</dbReference>
<dbReference type="CDD" id="cd13901">
    <property type="entry name" value="CuRO_3_MaLCC_like"/>
    <property type="match status" value="1"/>
</dbReference>
<keyword evidence="3" id="KW-0560">Oxidoreductase</keyword>
<evidence type="ECO:0000313" key="8">
    <source>
        <dbReference type="EMBL" id="KPI37397.1"/>
    </source>
</evidence>
<dbReference type="STRING" id="1664694.A0A0N1H0Q7"/>
<dbReference type="InterPro" id="IPR011706">
    <property type="entry name" value="Cu-oxidase_C"/>
</dbReference>
<dbReference type="Proteomes" id="UP000038010">
    <property type="component" value="Unassembled WGS sequence"/>
</dbReference>
<dbReference type="SUPFAM" id="SSF49503">
    <property type="entry name" value="Cupredoxins"/>
    <property type="match status" value="3"/>
</dbReference>
<dbReference type="EMBL" id="LFJN01000024">
    <property type="protein sequence ID" value="KPI37397.1"/>
    <property type="molecule type" value="Genomic_DNA"/>
</dbReference>
<dbReference type="Pfam" id="PF07731">
    <property type="entry name" value="Cu-oxidase_2"/>
    <property type="match status" value="1"/>
</dbReference>
<dbReference type="PANTHER" id="PTHR11709:SF71">
    <property type="entry name" value="OXIDOREDUCTASE TPCJ"/>
    <property type="match status" value="1"/>
</dbReference>
<dbReference type="GeneID" id="28730928"/>
<organism evidence="8 9">
    <name type="scientific">Cyphellophora attinorum</name>
    <dbReference type="NCBI Taxonomy" id="1664694"/>
    <lineage>
        <taxon>Eukaryota</taxon>
        <taxon>Fungi</taxon>
        <taxon>Dikarya</taxon>
        <taxon>Ascomycota</taxon>
        <taxon>Pezizomycotina</taxon>
        <taxon>Eurotiomycetes</taxon>
        <taxon>Chaetothyriomycetidae</taxon>
        <taxon>Chaetothyriales</taxon>
        <taxon>Cyphellophoraceae</taxon>
        <taxon>Cyphellophora</taxon>
    </lineage>
</organism>
<feature type="domain" description="Plastocyanin-like" evidence="7">
    <location>
        <begin position="139"/>
        <end position="237"/>
    </location>
</feature>
<dbReference type="InterPro" id="IPR002355">
    <property type="entry name" value="Cu_oxidase_Cu_BS"/>
</dbReference>
<dbReference type="OrthoDB" id="2121828at2759"/>
<dbReference type="SMR" id="A0A0N1H0Q7"/>
<dbReference type="InterPro" id="IPR033138">
    <property type="entry name" value="Cu_oxidase_CS"/>
</dbReference>
<sequence>MQLVDRFVAAITYVVSFLTFQPGSTPGLQLQQPLIPHHPHGGEYEALRGPIFKPPGGRPNGPGSDFQCDYSNMPGFTSCSTAENRSCWLRNSKTGFEYNIRTNYEDTNLTPVGVHRTYYLNLTDTGYNADGLPFPYGKLFNSTYPGPWIQGCWGDNITVVVTNKLKHNGTSVHWHGIRQWFTMHMDVVNGVTQCPIAPEDSFNYTFRAMQYGSSWYHSHYSVQYADGAVGPMTLHGPTSEPFDEPKLPILMTDWGHNSAFEASFTTLANKSILLNGVGDVTRYNNSVKATLRIPDAWTLNFERPSPGVRAKRYLLRLINTSFDSTFVFSIDGHVLQIVGADFVPLHSYTNTSVLVGIGQRYHVIVTALEKPEEDSYWIRTYKANCFRFTQDKASKGYETTGVLRYGGDPKVLPVSQPWPVGSSVSLDCSDETYSSLKPILEWQVGKAANDLLGGVGQNFTVQGASGSSIYPLAFFSMGGDNFNPFRIDYGDPTFNHLNKTGAWNPMWVVIPETYGDKDWVYLAIQGVKLTGRTTGAHPIHLHGHDFAILQQIGARAFPAGLNLTLNNPPRRDVVLLPQDGYVVIAFKTDNPGAWLVHCHIADHASAGLAMQIMERQKDAANIWPSLNTSAALRETKRVCGNWNQWWGHCENWWPGDGTLPVGVLRSDWKSHPDSKRPISPMTWVRKPIFICDGD</sequence>
<reference evidence="8 9" key="1">
    <citation type="submission" date="2015-06" db="EMBL/GenBank/DDBJ databases">
        <title>Draft genome of the ant-associated black yeast Phialophora attae CBS 131958.</title>
        <authorList>
            <person name="Moreno L.F."/>
            <person name="Stielow B.J."/>
            <person name="de Hoog S."/>
            <person name="Vicente V.A."/>
            <person name="Weiss V.A."/>
            <person name="de Vries M."/>
            <person name="Cruz L.M."/>
            <person name="Souza E.M."/>
        </authorList>
    </citation>
    <scope>NUCLEOTIDE SEQUENCE [LARGE SCALE GENOMIC DNA]</scope>
    <source>
        <strain evidence="8 9">CBS 131958</strain>
    </source>
</reference>
<dbReference type="Gene3D" id="2.60.40.420">
    <property type="entry name" value="Cupredoxins - blue copper proteins"/>
    <property type="match status" value="3"/>
</dbReference>
<feature type="domain" description="Plastocyanin-like" evidence="5">
    <location>
        <begin position="249"/>
        <end position="407"/>
    </location>
</feature>
<dbReference type="PROSITE" id="PS00080">
    <property type="entry name" value="MULTICOPPER_OXIDASE2"/>
    <property type="match status" value="1"/>
</dbReference>
<dbReference type="GO" id="GO:0005507">
    <property type="term" value="F:copper ion binding"/>
    <property type="evidence" value="ECO:0007669"/>
    <property type="project" value="InterPro"/>
</dbReference>
<evidence type="ECO:0000259" key="7">
    <source>
        <dbReference type="Pfam" id="PF07732"/>
    </source>
</evidence>
<dbReference type="RefSeq" id="XP_017997360.1">
    <property type="nucleotide sequence ID" value="XM_018139048.1"/>
</dbReference>
<evidence type="ECO:0000313" key="9">
    <source>
        <dbReference type="Proteomes" id="UP000038010"/>
    </source>
</evidence>
<keyword evidence="4" id="KW-0186">Copper</keyword>
<dbReference type="InterPro" id="IPR001117">
    <property type="entry name" value="Cu-oxidase_2nd"/>
</dbReference>
<dbReference type="GO" id="GO:0016491">
    <property type="term" value="F:oxidoreductase activity"/>
    <property type="evidence" value="ECO:0007669"/>
    <property type="project" value="UniProtKB-KW"/>
</dbReference>
<keyword evidence="9" id="KW-1185">Reference proteome</keyword>
<evidence type="ECO:0000256" key="2">
    <source>
        <dbReference type="ARBA" id="ARBA00022723"/>
    </source>
</evidence>
<dbReference type="InterPro" id="IPR011707">
    <property type="entry name" value="Cu-oxidase-like_N"/>
</dbReference>
<evidence type="ECO:0000256" key="1">
    <source>
        <dbReference type="ARBA" id="ARBA00010609"/>
    </source>
</evidence>